<comment type="caution">
    <text evidence="2">The sequence shown here is derived from an EMBL/GenBank/DDBJ whole genome shotgun (WGS) entry which is preliminary data.</text>
</comment>
<evidence type="ECO:0000256" key="1">
    <source>
        <dbReference type="ARBA" id="ARBA00006927"/>
    </source>
</evidence>
<sequence length="256" mass="28339">METDDAASGDMIVSTPGTVTPPGEVLKFLLPGLCHLTAEDKARGVLLESDAHVTLCHYFHYRWQQFTSDEPSAQEAEVSLTTLCGVFMNLCVLEKTLVSTHAVFTELLNFIVTTLSSIAATTEHVVLSYNLLVLGLMLARHQVNSHSVSPVDCEGIFPAAVSLLSRVHTRKSVSGKKMWSMGICEDYEPYWDDLSELWFLGMQRRGVVADVVTSYQGFLCSVTCSSVPARQVIQEKGGLQMAKLYEMEELERILNN</sequence>
<dbReference type="GO" id="GO:0031175">
    <property type="term" value="P:neuron projection development"/>
    <property type="evidence" value="ECO:0007669"/>
    <property type="project" value="TreeGrafter"/>
</dbReference>
<name>A0AAD9NY63_RIDPI</name>
<gene>
    <name evidence="2" type="ORF">NP493_258g02005</name>
</gene>
<dbReference type="GO" id="GO:0048168">
    <property type="term" value="P:regulation of neuronal synaptic plasticity"/>
    <property type="evidence" value="ECO:0007669"/>
    <property type="project" value="TreeGrafter"/>
</dbReference>
<dbReference type="AlphaFoldDB" id="A0AAD9NY63"/>
<dbReference type="PANTHER" id="PTHR13109:SF7">
    <property type="entry name" value="NEUROCHONDRIN"/>
    <property type="match status" value="1"/>
</dbReference>
<dbReference type="Pfam" id="PF05536">
    <property type="entry name" value="Neurochondrin"/>
    <property type="match status" value="1"/>
</dbReference>
<reference evidence="2" key="1">
    <citation type="journal article" date="2023" name="Mol. Biol. Evol.">
        <title>Third-Generation Sequencing Reveals the Adaptive Role of the Epigenome in Three Deep-Sea Polychaetes.</title>
        <authorList>
            <person name="Perez M."/>
            <person name="Aroh O."/>
            <person name="Sun Y."/>
            <person name="Lan Y."/>
            <person name="Juniper S.K."/>
            <person name="Young C.R."/>
            <person name="Angers B."/>
            <person name="Qian P.Y."/>
        </authorList>
    </citation>
    <scope>NUCLEOTIDE SEQUENCE</scope>
    <source>
        <strain evidence="2">R07B-5</strain>
    </source>
</reference>
<dbReference type="Proteomes" id="UP001209878">
    <property type="component" value="Unassembled WGS sequence"/>
</dbReference>
<comment type="similarity">
    <text evidence="1">Belongs to the neurochondrin family.</text>
</comment>
<organism evidence="2 3">
    <name type="scientific">Ridgeia piscesae</name>
    <name type="common">Tubeworm</name>
    <dbReference type="NCBI Taxonomy" id="27915"/>
    <lineage>
        <taxon>Eukaryota</taxon>
        <taxon>Metazoa</taxon>
        <taxon>Spiralia</taxon>
        <taxon>Lophotrochozoa</taxon>
        <taxon>Annelida</taxon>
        <taxon>Polychaeta</taxon>
        <taxon>Sedentaria</taxon>
        <taxon>Canalipalpata</taxon>
        <taxon>Sabellida</taxon>
        <taxon>Siboglinidae</taxon>
        <taxon>Ridgeia</taxon>
    </lineage>
</organism>
<dbReference type="PANTHER" id="PTHR13109">
    <property type="entry name" value="NEUROCHONDRIN"/>
    <property type="match status" value="1"/>
</dbReference>
<keyword evidence="3" id="KW-1185">Reference proteome</keyword>
<evidence type="ECO:0000313" key="2">
    <source>
        <dbReference type="EMBL" id="KAK2184601.1"/>
    </source>
</evidence>
<accession>A0AAD9NY63</accession>
<dbReference type="GO" id="GO:0030425">
    <property type="term" value="C:dendrite"/>
    <property type="evidence" value="ECO:0007669"/>
    <property type="project" value="TreeGrafter"/>
</dbReference>
<dbReference type="EMBL" id="JAODUO010000259">
    <property type="protein sequence ID" value="KAK2184601.1"/>
    <property type="molecule type" value="Genomic_DNA"/>
</dbReference>
<proteinExistence type="inferred from homology"/>
<evidence type="ECO:0000313" key="3">
    <source>
        <dbReference type="Proteomes" id="UP001209878"/>
    </source>
</evidence>
<dbReference type="InterPro" id="IPR008709">
    <property type="entry name" value="Neurochondrin"/>
</dbReference>
<protein>
    <submittedName>
        <fullName evidence="2">Uncharacterized protein</fullName>
    </submittedName>
</protein>